<comment type="similarity">
    <text evidence="1">Belongs to the glycosyltransferase 2 family. WaaE/KdtX subfamily.</text>
</comment>
<feature type="domain" description="Glycosyltransferase 2-like" evidence="2">
    <location>
        <begin position="4"/>
        <end position="124"/>
    </location>
</feature>
<name>A0A4R1GE15_9BACT</name>
<dbReference type="SUPFAM" id="SSF53448">
    <property type="entry name" value="Nucleotide-diphospho-sugar transferases"/>
    <property type="match status" value="1"/>
</dbReference>
<dbReference type="Proteomes" id="UP000295777">
    <property type="component" value="Unassembled WGS sequence"/>
</dbReference>
<evidence type="ECO:0000313" key="3">
    <source>
        <dbReference type="EMBL" id="TCK06637.1"/>
    </source>
</evidence>
<dbReference type="InterPro" id="IPR001173">
    <property type="entry name" value="Glyco_trans_2-like"/>
</dbReference>
<dbReference type="RefSeq" id="WP_132525361.1">
    <property type="nucleotide sequence ID" value="NZ_SMFV01000001.1"/>
</dbReference>
<reference evidence="3 4" key="1">
    <citation type="submission" date="2019-03" db="EMBL/GenBank/DDBJ databases">
        <title>Genomic Encyclopedia of Archaeal and Bacterial Type Strains, Phase II (KMG-II): from individual species to whole genera.</title>
        <authorList>
            <person name="Goeker M."/>
        </authorList>
    </citation>
    <scope>NUCLEOTIDE SEQUENCE [LARGE SCALE GENOMIC DNA]</scope>
    <source>
        <strain evidence="3 4">DSM 24425</strain>
    </source>
</reference>
<dbReference type="CDD" id="cd02511">
    <property type="entry name" value="Beta4Glucosyltransferase"/>
    <property type="match status" value="1"/>
</dbReference>
<dbReference type="InterPro" id="IPR029044">
    <property type="entry name" value="Nucleotide-diphossugar_trans"/>
</dbReference>
<evidence type="ECO:0000313" key="4">
    <source>
        <dbReference type="Proteomes" id="UP000295777"/>
    </source>
</evidence>
<gene>
    <name evidence="3" type="ORF">CLV27_0443</name>
</gene>
<dbReference type="PANTHER" id="PTHR43630:SF2">
    <property type="entry name" value="GLYCOSYLTRANSFERASE"/>
    <property type="match status" value="1"/>
</dbReference>
<comment type="caution">
    <text evidence="3">The sequence shown here is derived from an EMBL/GenBank/DDBJ whole genome shotgun (WGS) entry which is preliminary data.</text>
</comment>
<dbReference type="OrthoDB" id="9815923at2"/>
<dbReference type="AlphaFoldDB" id="A0A4R1GE15"/>
<dbReference type="GO" id="GO:0016740">
    <property type="term" value="F:transferase activity"/>
    <property type="evidence" value="ECO:0007669"/>
    <property type="project" value="UniProtKB-KW"/>
</dbReference>
<organism evidence="3 4">
    <name type="scientific">Phorcysia thermohydrogeniphila</name>
    <dbReference type="NCBI Taxonomy" id="936138"/>
    <lineage>
        <taxon>Bacteria</taxon>
        <taxon>Pseudomonadati</taxon>
        <taxon>Aquificota</taxon>
        <taxon>Aquificia</taxon>
        <taxon>Desulfurobacteriales</taxon>
        <taxon>Desulfurobacteriaceae</taxon>
        <taxon>Phorcysia</taxon>
    </lineage>
</organism>
<evidence type="ECO:0000256" key="1">
    <source>
        <dbReference type="ARBA" id="ARBA00038494"/>
    </source>
</evidence>
<proteinExistence type="inferred from homology"/>
<dbReference type="EMBL" id="SMFV01000001">
    <property type="protein sequence ID" value="TCK06637.1"/>
    <property type="molecule type" value="Genomic_DNA"/>
</dbReference>
<keyword evidence="3" id="KW-0808">Transferase</keyword>
<evidence type="ECO:0000259" key="2">
    <source>
        <dbReference type="Pfam" id="PF00535"/>
    </source>
</evidence>
<dbReference type="Gene3D" id="3.90.550.10">
    <property type="entry name" value="Spore Coat Polysaccharide Biosynthesis Protein SpsA, Chain A"/>
    <property type="match status" value="1"/>
</dbReference>
<accession>A0A4R1GE15</accession>
<protein>
    <submittedName>
        <fullName evidence="3">Glycosyltransferase involved in cell wall biosynthesis</fullName>
    </submittedName>
</protein>
<dbReference type="PANTHER" id="PTHR43630">
    <property type="entry name" value="POLY-BETA-1,6-N-ACETYL-D-GLUCOSAMINE SYNTHASE"/>
    <property type="match status" value="1"/>
</dbReference>
<sequence>MKISACIIAKNEEKNLPRLLKSLKGKFDEIVLVDTGSTDRTKEIAKSYGCKVVEHEWNGFADARNRAVKEASGDWLWHFDADFELEDLEFKKALSAMQRAPKEVDAFAIGVKNFGRNGEIKAISSHIFIHRAGIEWKGKVHESPKAKLVIGIPVFVNHYGYADPKLLFKKGERNLNLLLEELQELPKGSKEYNYKLFFLVQTYNLLSAKDKSYLSKALSAAEEFLRAAKDNFSDYGFFLVYMYNYYLQLLWKTNRRKEAEKILNHVFSLNINLPEFFFFAYKIFREKGNSAKAFDYILQVAKQLDIINSNPFVSSWGNASECLPAFENEILTPPFSISSKNMEKLREEWKKNKGRNLGLLLYWFEANKTEKIKILRKLSLRYGDSFIYKLFLLNKLQEEKHHLST</sequence>
<dbReference type="Pfam" id="PF00535">
    <property type="entry name" value="Glycos_transf_2"/>
    <property type="match status" value="1"/>
</dbReference>
<keyword evidence="4" id="KW-1185">Reference proteome</keyword>